<dbReference type="CDD" id="cd00130">
    <property type="entry name" value="PAS"/>
    <property type="match status" value="1"/>
</dbReference>
<dbReference type="PANTHER" id="PTHR44757">
    <property type="entry name" value="DIGUANYLATE CYCLASE DGCP"/>
    <property type="match status" value="1"/>
</dbReference>
<reference evidence="6 7" key="1">
    <citation type="submission" date="2020-03" db="EMBL/GenBank/DDBJ databases">
        <title>Genomic Encyclopedia of Type Strains, Phase IV (KMG-IV): sequencing the most valuable type-strain genomes for metagenomic binning, comparative biology and taxonomic classification.</title>
        <authorList>
            <person name="Goeker M."/>
        </authorList>
    </citation>
    <scope>NUCLEOTIDE SEQUENCE [LARGE SCALE GENOMIC DNA]</scope>
    <source>
        <strain evidence="6 7">DSM 103870</strain>
    </source>
</reference>
<feature type="transmembrane region" description="Helical" evidence="1">
    <location>
        <begin position="236"/>
        <end position="257"/>
    </location>
</feature>
<dbReference type="InterPro" id="IPR035919">
    <property type="entry name" value="EAL_sf"/>
</dbReference>
<feature type="transmembrane region" description="Helical" evidence="1">
    <location>
        <begin position="350"/>
        <end position="371"/>
    </location>
</feature>
<dbReference type="Gene3D" id="3.20.20.450">
    <property type="entry name" value="EAL domain"/>
    <property type="match status" value="1"/>
</dbReference>
<dbReference type="InterPro" id="IPR052155">
    <property type="entry name" value="Biofilm_reg_signaling"/>
</dbReference>
<dbReference type="PANTHER" id="PTHR44757:SF2">
    <property type="entry name" value="BIOFILM ARCHITECTURE MAINTENANCE PROTEIN MBAA"/>
    <property type="match status" value="1"/>
</dbReference>
<accession>A0ABX0UX57</accession>
<evidence type="ECO:0000259" key="5">
    <source>
        <dbReference type="PROSITE" id="PS50887"/>
    </source>
</evidence>
<dbReference type="InterPro" id="IPR043128">
    <property type="entry name" value="Rev_trsase/Diguanyl_cyclase"/>
</dbReference>
<evidence type="ECO:0000313" key="6">
    <source>
        <dbReference type="EMBL" id="NIJ57327.1"/>
    </source>
</evidence>
<keyword evidence="1" id="KW-0812">Transmembrane</keyword>
<dbReference type="EMBL" id="JAASQI010000002">
    <property type="protein sequence ID" value="NIJ57327.1"/>
    <property type="molecule type" value="Genomic_DNA"/>
</dbReference>
<dbReference type="InterPro" id="IPR000160">
    <property type="entry name" value="GGDEF_dom"/>
</dbReference>
<keyword evidence="1" id="KW-0472">Membrane</keyword>
<dbReference type="SMART" id="SM00052">
    <property type="entry name" value="EAL"/>
    <property type="match status" value="1"/>
</dbReference>
<dbReference type="Pfam" id="PF00563">
    <property type="entry name" value="EAL"/>
    <property type="match status" value="1"/>
</dbReference>
<dbReference type="InterPro" id="IPR001633">
    <property type="entry name" value="EAL_dom"/>
</dbReference>
<dbReference type="Gene3D" id="3.30.70.270">
    <property type="match status" value="1"/>
</dbReference>
<dbReference type="SUPFAM" id="SSF55073">
    <property type="entry name" value="Nucleotide cyclase"/>
    <property type="match status" value="1"/>
</dbReference>
<name>A0ABX0UX57_9HYPH</name>
<organism evidence="6 7">
    <name type="scientific">Pseudochelatococcus lubricantis</name>
    <dbReference type="NCBI Taxonomy" id="1538102"/>
    <lineage>
        <taxon>Bacteria</taxon>
        <taxon>Pseudomonadati</taxon>
        <taxon>Pseudomonadota</taxon>
        <taxon>Alphaproteobacteria</taxon>
        <taxon>Hyphomicrobiales</taxon>
        <taxon>Chelatococcaceae</taxon>
        <taxon>Pseudochelatococcus</taxon>
    </lineage>
</organism>
<dbReference type="SUPFAM" id="SSF55785">
    <property type="entry name" value="PYP-like sensor domain (PAS domain)"/>
    <property type="match status" value="1"/>
</dbReference>
<feature type="transmembrane region" description="Helical" evidence="1">
    <location>
        <begin position="208"/>
        <end position="230"/>
    </location>
</feature>
<dbReference type="Proteomes" id="UP001429580">
    <property type="component" value="Unassembled WGS sequence"/>
</dbReference>
<feature type="domain" description="PAC" evidence="3">
    <location>
        <begin position="463"/>
        <end position="515"/>
    </location>
</feature>
<evidence type="ECO:0000259" key="3">
    <source>
        <dbReference type="PROSITE" id="PS50113"/>
    </source>
</evidence>
<sequence>MMVFLMAGAVQRASAVEAVRVAPDALAIDLTSVVEHYRAESDLIQISTAPGPDGIVRRIAVRAREGGTRPDWIVFALTNDTDEQLERLLVAPHYRLVGSGVIWPDLGASRIAAITASQGIRPEREDAADADIFNVTLDPGSTVTFIAELRTPGLPQLYLWEPEAYKAKVNGLTLYKGIIIGIAGLLALFLTVVFVVKGAVIFPAAAALAWAVLAYACIDFGFFQQLFPIAASTNRIYRAAAEAVLAATLLVFLFAYLNLSRWHVRYSHFTVAWLLFLGALVGLAAFDAPVASGVARISIAAIAGVGFILVVHLASHGYDRAVMLIPTWFLLLVWVTAAGFTINGELTRDIVPFALIGGLVLIVLLIGFTVVQHAFAGGALAQGLVSDTERKALALAGSGDVVFDWDVSADRIFVSEEVESLLLLKRGALEGSIANWLDVIHPFDRDRYRAVLDRVLEQRRGRVALDFRLRAADGQYFWFNLRARPVVGADGEVIRVVGILSDVTDARNTEERLLYDAVHDTLTGLPNRQLFQDRLETMLVFAAQNPIMRPTVVSVDIDGFKEVNDTVGPSVGDSIMLTLSRRLGRLLRPQDTIARLGGDEWGLILLSETAPDRIIAFADMIRRTISTPVSFADREIFLKASVGIALYDAQSSSGQADMQKNAEIAMLHAKQQGGDRIEVFRPGMSAQRTARLVLGGDLRRAVDRGEIRVIFQPVVSLDDRTIAGFDVRLRWDHPRLGRLEPGDFLPIAEEIGIVAELGQYALERTARELAAWQSALEVEPPIFATLTLFSPRLLRHELIADVKRVLSATSVRPQSLKLGFRESMLTDNPEFAAQMLIRLRQLGAGLVLDGFGTGYFSLSQLRYLPFDTIRVDRVFVREPGEGARPGALRSVITLAQDLDMDVIADGVENQANATFLSGMGCRYGQGFAFGEAMTSHDARRFLGATSAAA</sequence>
<feature type="domain" description="EAL" evidence="4">
    <location>
        <begin position="691"/>
        <end position="946"/>
    </location>
</feature>
<dbReference type="SMART" id="SM00267">
    <property type="entry name" value="GGDEF"/>
    <property type="match status" value="1"/>
</dbReference>
<feature type="transmembrane region" description="Helical" evidence="1">
    <location>
        <begin position="294"/>
        <end position="314"/>
    </location>
</feature>
<gene>
    <name evidence="6" type="ORF">FHS82_001153</name>
</gene>
<dbReference type="SMART" id="SM00086">
    <property type="entry name" value="PAC"/>
    <property type="match status" value="1"/>
</dbReference>
<dbReference type="Pfam" id="PF00990">
    <property type="entry name" value="GGDEF"/>
    <property type="match status" value="1"/>
</dbReference>
<dbReference type="InterPro" id="IPR001610">
    <property type="entry name" value="PAC"/>
</dbReference>
<protein>
    <submittedName>
        <fullName evidence="6">Diguanylate cyclase (GGDEF)-like protein/PAS domain S-box-containing protein</fullName>
    </submittedName>
</protein>
<keyword evidence="1" id="KW-1133">Transmembrane helix</keyword>
<keyword evidence="7" id="KW-1185">Reference proteome</keyword>
<feature type="transmembrane region" description="Helical" evidence="1">
    <location>
        <begin position="269"/>
        <end position="288"/>
    </location>
</feature>
<dbReference type="PROSITE" id="PS50887">
    <property type="entry name" value="GGDEF"/>
    <property type="match status" value="1"/>
</dbReference>
<feature type="transmembrane region" description="Helical" evidence="1">
    <location>
        <begin position="321"/>
        <end position="344"/>
    </location>
</feature>
<dbReference type="CDD" id="cd01948">
    <property type="entry name" value="EAL"/>
    <property type="match status" value="1"/>
</dbReference>
<dbReference type="SUPFAM" id="SSF141868">
    <property type="entry name" value="EAL domain-like"/>
    <property type="match status" value="1"/>
</dbReference>
<dbReference type="InterPro" id="IPR000700">
    <property type="entry name" value="PAS-assoc_C"/>
</dbReference>
<evidence type="ECO:0000313" key="7">
    <source>
        <dbReference type="Proteomes" id="UP001429580"/>
    </source>
</evidence>
<dbReference type="NCBIfam" id="TIGR00254">
    <property type="entry name" value="GGDEF"/>
    <property type="match status" value="1"/>
</dbReference>
<evidence type="ECO:0000259" key="4">
    <source>
        <dbReference type="PROSITE" id="PS50883"/>
    </source>
</evidence>
<feature type="domain" description="PAS" evidence="2">
    <location>
        <begin position="387"/>
        <end position="459"/>
    </location>
</feature>
<dbReference type="Pfam" id="PF08447">
    <property type="entry name" value="PAS_3"/>
    <property type="match status" value="1"/>
</dbReference>
<proteinExistence type="predicted"/>
<dbReference type="InterPro" id="IPR000014">
    <property type="entry name" value="PAS"/>
</dbReference>
<dbReference type="InterPro" id="IPR029787">
    <property type="entry name" value="Nucleotide_cyclase"/>
</dbReference>
<dbReference type="PROSITE" id="PS50112">
    <property type="entry name" value="PAS"/>
    <property type="match status" value="1"/>
</dbReference>
<feature type="transmembrane region" description="Helical" evidence="1">
    <location>
        <begin position="174"/>
        <end position="196"/>
    </location>
</feature>
<dbReference type="InterPro" id="IPR013655">
    <property type="entry name" value="PAS_fold_3"/>
</dbReference>
<feature type="domain" description="GGDEF" evidence="5">
    <location>
        <begin position="548"/>
        <end position="682"/>
    </location>
</feature>
<evidence type="ECO:0000259" key="2">
    <source>
        <dbReference type="PROSITE" id="PS50112"/>
    </source>
</evidence>
<dbReference type="CDD" id="cd01949">
    <property type="entry name" value="GGDEF"/>
    <property type="match status" value="1"/>
</dbReference>
<comment type="caution">
    <text evidence="6">The sequence shown here is derived from an EMBL/GenBank/DDBJ whole genome shotgun (WGS) entry which is preliminary data.</text>
</comment>
<dbReference type="NCBIfam" id="TIGR00229">
    <property type="entry name" value="sensory_box"/>
    <property type="match status" value="1"/>
</dbReference>
<dbReference type="Gene3D" id="3.30.450.20">
    <property type="entry name" value="PAS domain"/>
    <property type="match status" value="1"/>
</dbReference>
<dbReference type="PROSITE" id="PS50883">
    <property type="entry name" value="EAL"/>
    <property type="match status" value="1"/>
</dbReference>
<dbReference type="InterPro" id="IPR035965">
    <property type="entry name" value="PAS-like_dom_sf"/>
</dbReference>
<dbReference type="PROSITE" id="PS50113">
    <property type="entry name" value="PAC"/>
    <property type="match status" value="1"/>
</dbReference>
<evidence type="ECO:0000256" key="1">
    <source>
        <dbReference type="SAM" id="Phobius"/>
    </source>
</evidence>